<evidence type="ECO:0000256" key="4">
    <source>
        <dbReference type="ARBA" id="ARBA00022729"/>
    </source>
</evidence>
<feature type="domain" description="Ig-like" evidence="9">
    <location>
        <begin position="483"/>
        <end position="591"/>
    </location>
</feature>
<evidence type="ECO:0000256" key="6">
    <source>
        <dbReference type="ARBA" id="ARBA00023136"/>
    </source>
</evidence>
<feature type="transmembrane region" description="Helical" evidence="8">
    <location>
        <begin position="628"/>
        <end position="650"/>
    </location>
</feature>
<evidence type="ECO:0000256" key="1">
    <source>
        <dbReference type="ARBA" id="ARBA00004479"/>
    </source>
</evidence>
<dbReference type="InterPro" id="IPR036179">
    <property type="entry name" value="Ig-like_dom_sf"/>
</dbReference>
<keyword evidence="7" id="KW-0325">Glycoprotein</keyword>
<dbReference type="InterPro" id="IPR039311">
    <property type="entry name" value="FAM187A/B"/>
</dbReference>
<keyword evidence="5 8" id="KW-1133">Transmembrane helix</keyword>
<dbReference type="PANTHER" id="PTHR32178:SF6">
    <property type="entry name" value="IG-LIKE DOMAIN-CONTAINING PROTEIN"/>
    <property type="match status" value="1"/>
</dbReference>
<dbReference type="CDD" id="cd00096">
    <property type="entry name" value="Ig"/>
    <property type="match status" value="1"/>
</dbReference>
<evidence type="ECO:0000259" key="9">
    <source>
        <dbReference type="PROSITE" id="PS50835"/>
    </source>
</evidence>
<organism evidence="10 12">
    <name type="scientific">Didymodactylos carnosus</name>
    <dbReference type="NCBI Taxonomy" id="1234261"/>
    <lineage>
        <taxon>Eukaryota</taxon>
        <taxon>Metazoa</taxon>
        <taxon>Spiralia</taxon>
        <taxon>Gnathifera</taxon>
        <taxon>Rotifera</taxon>
        <taxon>Eurotatoria</taxon>
        <taxon>Bdelloidea</taxon>
        <taxon>Philodinida</taxon>
        <taxon>Philodinidae</taxon>
        <taxon>Didymodactylos</taxon>
    </lineage>
</organism>
<comment type="caution">
    <text evidence="10">The sequence shown here is derived from an EMBL/GenBank/DDBJ whole genome shotgun (WGS) entry which is preliminary data.</text>
</comment>
<dbReference type="InterPro" id="IPR013106">
    <property type="entry name" value="Ig_V-set"/>
</dbReference>
<evidence type="ECO:0000313" key="10">
    <source>
        <dbReference type="EMBL" id="CAF1386014.1"/>
    </source>
</evidence>
<evidence type="ECO:0000256" key="2">
    <source>
        <dbReference type="ARBA" id="ARBA00008727"/>
    </source>
</evidence>
<sequence>RFNLIKQWIDLDDTWVIGTGNLLYKRNGEETSNQHFNETDYRLTDTLRFFASFRAFNPLGKINSSINCQTKYDYLLYAHLSEISFQPIMPLRLKAGTPIMLKCPICSIETKNIKWSILNQCTDEPNFNGRQELFHPSAFSLHNIASKNKKISKFDHFQAIWIEWLAIKERLQTFLKDTVGNKNVFCRKSSYPVSLTAASIDTSIFLYQKHLYFRAITPFHSGKYICQMNNVTEQYENIITNGYYTSDALSTNITLKSLNTCHKLTKIKKINSTEIIRETLLPSVIYLINVVEDPEDGDTILLLEDDHGRLTTNLTSRSIIKTFLSNVLKRVKHIKVKNMVGIIKSPSIWTRPLNDTRYCLQFLVHWSSWSSCEECQSSIGTRQRTGDCRVIPYNTWKNNCKVNLGSDEFNEQFFSHLRVYGFYMGFPTSGVPCQHETTGLSTICVQHKIDPTMRYLHMQKCTVGCGIATSIDLHPHAQHYADPEGRKYVHINSNILDAKGNYRNISKHASSSSTVSLSRTVTLICSSLSSRLTKINWKRDKWSLTEMVNLKQGTNFGMGNLPKTGTRFRIDRSQRLTLYKVQYDDEGVYQCLSNGKLLSLVKLFVIVPVPSYERQTAYIAAVTYQPTIAFILINLSIFILISSYKIWKFLKAKRFLLKKRKRKRVNL</sequence>
<dbReference type="InterPro" id="IPR003599">
    <property type="entry name" value="Ig_sub"/>
</dbReference>
<proteinExistence type="inferred from homology"/>
<keyword evidence="3 8" id="KW-0812">Transmembrane</keyword>
<evidence type="ECO:0000256" key="3">
    <source>
        <dbReference type="ARBA" id="ARBA00022692"/>
    </source>
</evidence>
<keyword evidence="4" id="KW-0732">Signal</keyword>
<accession>A0A815JY33</accession>
<evidence type="ECO:0000256" key="7">
    <source>
        <dbReference type="ARBA" id="ARBA00023180"/>
    </source>
</evidence>
<dbReference type="GO" id="GO:0016020">
    <property type="term" value="C:membrane"/>
    <property type="evidence" value="ECO:0007669"/>
    <property type="project" value="UniProtKB-SubCell"/>
</dbReference>
<evidence type="ECO:0000256" key="8">
    <source>
        <dbReference type="SAM" id="Phobius"/>
    </source>
</evidence>
<dbReference type="EMBL" id="CAJNOQ010016702">
    <property type="protein sequence ID" value="CAF1386014.1"/>
    <property type="molecule type" value="Genomic_DNA"/>
</dbReference>
<dbReference type="SUPFAM" id="SSF48726">
    <property type="entry name" value="Immunoglobulin"/>
    <property type="match status" value="1"/>
</dbReference>
<protein>
    <recommendedName>
        <fullName evidence="9">Ig-like domain-containing protein</fullName>
    </recommendedName>
</protein>
<keyword evidence="6 8" id="KW-0472">Membrane</keyword>
<dbReference type="SMART" id="SM00409">
    <property type="entry name" value="IG"/>
    <property type="match status" value="1"/>
</dbReference>
<evidence type="ECO:0000313" key="12">
    <source>
        <dbReference type="Proteomes" id="UP000663829"/>
    </source>
</evidence>
<dbReference type="Gene3D" id="2.60.40.10">
    <property type="entry name" value="Immunoglobulins"/>
    <property type="match status" value="1"/>
</dbReference>
<comment type="subcellular location">
    <subcellularLocation>
        <location evidence="1">Membrane</location>
        <topology evidence="1">Single-pass type I membrane protein</topology>
    </subcellularLocation>
</comment>
<dbReference type="InterPro" id="IPR007110">
    <property type="entry name" value="Ig-like_dom"/>
</dbReference>
<dbReference type="Proteomes" id="UP000681722">
    <property type="component" value="Unassembled WGS sequence"/>
</dbReference>
<evidence type="ECO:0000313" key="11">
    <source>
        <dbReference type="EMBL" id="CAF4280993.1"/>
    </source>
</evidence>
<dbReference type="Pfam" id="PF07686">
    <property type="entry name" value="V-set"/>
    <property type="match status" value="1"/>
</dbReference>
<keyword evidence="12" id="KW-1185">Reference proteome</keyword>
<gene>
    <name evidence="10" type="ORF">GPM918_LOCUS32561</name>
    <name evidence="11" type="ORF">SRO942_LOCUS33229</name>
</gene>
<dbReference type="PANTHER" id="PTHR32178">
    <property type="entry name" value="FAM187"/>
    <property type="match status" value="1"/>
</dbReference>
<feature type="non-terminal residue" evidence="10">
    <location>
        <position position="1"/>
    </location>
</feature>
<dbReference type="InterPro" id="IPR013783">
    <property type="entry name" value="Ig-like_fold"/>
</dbReference>
<dbReference type="Proteomes" id="UP000663829">
    <property type="component" value="Unassembled WGS sequence"/>
</dbReference>
<comment type="similarity">
    <text evidence="2">Belongs to the FAM187 family.</text>
</comment>
<dbReference type="PROSITE" id="PS50835">
    <property type="entry name" value="IG_LIKE"/>
    <property type="match status" value="1"/>
</dbReference>
<name>A0A815JY33_9BILA</name>
<dbReference type="EMBL" id="CAJOBC010082102">
    <property type="protein sequence ID" value="CAF4280993.1"/>
    <property type="molecule type" value="Genomic_DNA"/>
</dbReference>
<dbReference type="AlphaFoldDB" id="A0A815JY33"/>
<evidence type="ECO:0000256" key="5">
    <source>
        <dbReference type="ARBA" id="ARBA00022989"/>
    </source>
</evidence>
<reference evidence="10" key="1">
    <citation type="submission" date="2021-02" db="EMBL/GenBank/DDBJ databases">
        <authorList>
            <person name="Nowell W R."/>
        </authorList>
    </citation>
    <scope>NUCLEOTIDE SEQUENCE</scope>
</reference>